<accession>A0A5E7GP31</accession>
<evidence type="ECO:0000313" key="1">
    <source>
        <dbReference type="EMBL" id="VVO53531.1"/>
    </source>
</evidence>
<reference evidence="1 2" key="1">
    <citation type="submission" date="2019-09" db="EMBL/GenBank/DDBJ databases">
        <authorList>
            <person name="Chandra G."/>
            <person name="Truman W A."/>
        </authorList>
    </citation>
    <scope>NUCLEOTIDE SEQUENCE [LARGE SCALE GENOMIC DNA]</scope>
    <source>
        <strain evidence="1">PS880</strain>
    </source>
</reference>
<organism evidence="1 2">
    <name type="scientific">Pseudomonas fluorescens</name>
    <dbReference type="NCBI Taxonomy" id="294"/>
    <lineage>
        <taxon>Bacteria</taxon>
        <taxon>Pseudomonadati</taxon>
        <taxon>Pseudomonadota</taxon>
        <taxon>Gammaproteobacteria</taxon>
        <taxon>Pseudomonadales</taxon>
        <taxon>Pseudomonadaceae</taxon>
        <taxon>Pseudomonas</taxon>
    </lineage>
</organism>
<gene>
    <name evidence="1" type="ORF">PS880_00423</name>
</gene>
<dbReference type="Proteomes" id="UP000375525">
    <property type="component" value="Unassembled WGS sequence"/>
</dbReference>
<name>A0A5E7GP31_PSEFL</name>
<proteinExistence type="predicted"/>
<protein>
    <submittedName>
        <fullName evidence="1">Uncharacterized protein</fullName>
    </submittedName>
</protein>
<dbReference type="EMBL" id="CABVIH010000002">
    <property type="protein sequence ID" value="VVO53531.1"/>
    <property type="molecule type" value="Genomic_DNA"/>
</dbReference>
<evidence type="ECO:0000313" key="2">
    <source>
        <dbReference type="Proteomes" id="UP000375525"/>
    </source>
</evidence>
<dbReference type="AlphaFoldDB" id="A0A5E7GP31"/>
<sequence>MPVQVVSASDGLLTLAVTSAVDLAIKEGRTINPAEILN</sequence>